<dbReference type="PANTHER" id="PTHR13282:SF6">
    <property type="entry name" value="PROTEIN FAM32A"/>
    <property type="match status" value="1"/>
</dbReference>
<feature type="compositionally biased region" description="Basic and acidic residues" evidence="1">
    <location>
        <begin position="29"/>
        <end position="51"/>
    </location>
</feature>
<dbReference type="EMBL" id="HG937693">
    <property type="protein sequence ID" value="CDP35188.1"/>
    <property type="molecule type" value="Genomic_DNA"/>
</dbReference>
<organism evidence="2">
    <name type="scientific">Blastobotrys adeninivorans</name>
    <name type="common">Yeast</name>
    <name type="synonym">Arxula adeninivorans</name>
    <dbReference type="NCBI Taxonomy" id="409370"/>
    <lineage>
        <taxon>Eukaryota</taxon>
        <taxon>Fungi</taxon>
        <taxon>Dikarya</taxon>
        <taxon>Ascomycota</taxon>
        <taxon>Saccharomycotina</taxon>
        <taxon>Dipodascomycetes</taxon>
        <taxon>Dipodascales</taxon>
        <taxon>Trichomonascaceae</taxon>
        <taxon>Blastobotrys</taxon>
    </lineage>
</organism>
<feature type="compositionally biased region" description="Basic and acidic residues" evidence="1">
    <location>
        <begin position="61"/>
        <end position="85"/>
    </location>
</feature>
<reference evidence="2" key="1">
    <citation type="submission" date="2014-02" db="EMBL/GenBank/DDBJ databases">
        <authorList>
            <person name="Genoscope - CEA"/>
        </authorList>
    </citation>
    <scope>NUCLEOTIDE SEQUENCE</scope>
    <source>
        <strain evidence="2">LS3</strain>
    </source>
</reference>
<dbReference type="InterPro" id="IPR013865">
    <property type="entry name" value="FAM32A"/>
</dbReference>
<feature type="region of interest" description="Disordered" evidence="1">
    <location>
        <begin position="15"/>
        <end position="86"/>
    </location>
</feature>
<dbReference type="Pfam" id="PF08555">
    <property type="entry name" value="FAM32A"/>
    <property type="match status" value="1"/>
</dbReference>
<name>A0A060T2P4_BLAAD</name>
<evidence type="ECO:0000313" key="2">
    <source>
        <dbReference type="EMBL" id="CDP35188.1"/>
    </source>
</evidence>
<gene>
    <name evidence="2" type="ORF">GNLVRS02_ARAD1C29656g</name>
</gene>
<evidence type="ECO:0000256" key="1">
    <source>
        <dbReference type="SAM" id="MobiDB-lite"/>
    </source>
</evidence>
<accession>A0A060T2P4</accession>
<dbReference type="GO" id="GO:0005730">
    <property type="term" value="C:nucleolus"/>
    <property type="evidence" value="ECO:0007669"/>
    <property type="project" value="TreeGrafter"/>
</dbReference>
<dbReference type="PANTHER" id="PTHR13282">
    <property type="entry name" value="PROTEIN FAM32A"/>
    <property type="match status" value="1"/>
</dbReference>
<protein>
    <submittedName>
        <fullName evidence="2">ARAD1C29656p</fullName>
    </submittedName>
</protein>
<dbReference type="AlphaFoldDB" id="A0A060T2P4"/>
<proteinExistence type="predicted"/>
<reference evidence="2" key="2">
    <citation type="submission" date="2014-06" db="EMBL/GenBank/DDBJ databases">
        <title>The complete genome of Blastobotrys (Arxula) adeninivorans LS3 - a yeast of biotechnological interest.</title>
        <authorList>
            <person name="Kunze G."/>
            <person name="Gaillardin C."/>
            <person name="Czernicka M."/>
            <person name="Durrens P."/>
            <person name="Martin T."/>
            <person name="Boer E."/>
            <person name="Gabaldon T."/>
            <person name="Cruz J."/>
            <person name="Talla E."/>
            <person name="Marck C."/>
            <person name="Goffeau A."/>
            <person name="Barbe V."/>
            <person name="Baret P."/>
            <person name="Baronian K."/>
            <person name="Beier S."/>
            <person name="Bleykasten C."/>
            <person name="Bode R."/>
            <person name="Casaregola S."/>
            <person name="Despons L."/>
            <person name="Fairhead C."/>
            <person name="Giersberg M."/>
            <person name="Gierski P."/>
            <person name="Hahnel U."/>
            <person name="Hartmann A."/>
            <person name="Jankowska D."/>
            <person name="Jubin C."/>
            <person name="Jung P."/>
            <person name="Lafontaine I."/>
            <person name="Leh-Louis V."/>
            <person name="Lemaire M."/>
            <person name="Marcet-Houben M."/>
            <person name="Mascher M."/>
            <person name="Morel G."/>
            <person name="Richard G.-F."/>
            <person name="Riechen J."/>
            <person name="Sacerdot C."/>
            <person name="Sarkar A."/>
            <person name="Savel G."/>
            <person name="Schacherer J."/>
            <person name="Sherman D."/>
            <person name="Straub M.-L."/>
            <person name="Stein N."/>
            <person name="Thierry A."/>
            <person name="Trautwein-Schult A."/>
            <person name="Westhof E."/>
            <person name="Worch S."/>
            <person name="Dujon B."/>
            <person name="Souciet J.-L."/>
            <person name="Wincker P."/>
            <person name="Scholz U."/>
            <person name="Neuveglise N."/>
        </authorList>
    </citation>
    <scope>NUCLEOTIDE SEQUENCE</scope>
    <source>
        <strain evidence="2">LS3</strain>
    </source>
</reference>
<sequence length="187" mass="21607">MGEYDVPKTGKIRLKGESKVKKKKKKDKRIKDDDRERLLKEFENGKVKEPEEGSEGAQVDTRTKAQKDFDERRRKKLEQEMEKGPKSFSQRLNEYNEYLASLTDQNDMPKVSTRSRMLIKILTRLQLVNKTMLRSVVRKLKVVALHIYSSSVSHIISGFSSKEILWHRPFSGHHVSAFGDKGSIVSS</sequence>